<dbReference type="Proteomes" id="UP000270673">
    <property type="component" value="Chromosome"/>
</dbReference>
<dbReference type="Pfam" id="PF02321">
    <property type="entry name" value="OEP"/>
    <property type="match status" value="2"/>
</dbReference>
<dbReference type="GO" id="GO:0015562">
    <property type="term" value="F:efflux transmembrane transporter activity"/>
    <property type="evidence" value="ECO:0007669"/>
    <property type="project" value="InterPro"/>
</dbReference>
<comment type="similarity">
    <text evidence="2">Belongs to the outer membrane factor (OMF) (TC 1.B.17) family.</text>
</comment>
<evidence type="ECO:0000256" key="1">
    <source>
        <dbReference type="ARBA" id="ARBA00004442"/>
    </source>
</evidence>
<keyword evidence="5" id="KW-0812">Transmembrane</keyword>
<keyword evidence="4" id="KW-1134">Transmembrane beta strand</keyword>
<evidence type="ECO:0000256" key="3">
    <source>
        <dbReference type="ARBA" id="ARBA00022448"/>
    </source>
</evidence>
<feature type="coiled-coil region" evidence="8">
    <location>
        <begin position="379"/>
        <end position="438"/>
    </location>
</feature>
<reference evidence="10 11" key="1">
    <citation type="submission" date="2018-10" db="EMBL/GenBank/DDBJ databases">
        <title>Butyricimonas faecalis sp. nov., isolated from human faeces and emended description of the genus Butyricimonas.</title>
        <authorList>
            <person name="Le Roy T."/>
            <person name="Van der Smissen P."/>
            <person name="Paquot A."/>
            <person name="Delzenne N."/>
            <person name="Muccioli G."/>
            <person name="Collet J.-F."/>
            <person name="Cani P.D."/>
        </authorList>
    </citation>
    <scope>NUCLEOTIDE SEQUENCE [LARGE SCALE GENOMIC DNA]</scope>
    <source>
        <strain evidence="10 11">H184</strain>
    </source>
</reference>
<comment type="subcellular location">
    <subcellularLocation>
        <location evidence="1">Cell outer membrane</location>
    </subcellularLocation>
</comment>
<evidence type="ECO:0000313" key="11">
    <source>
        <dbReference type="Proteomes" id="UP000270673"/>
    </source>
</evidence>
<dbReference type="GO" id="GO:0015288">
    <property type="term" value="F:porin activity"/>
    <property type="evidence" value="ECO:0007669"/>
    <property type="project" value="TreeGrafter"/>
</dbReference>
<gene>
    <name evidence="10" type="ORF">D8S85_12030</name>
</gene>
<dbReference type="AlphaFoldDB" id="A0A3Q9INV4"/>
<feature type="chain" id="PRO_5018763374" evidence="9">
    <location>
        <begin position="37"/>
        <end position="486"/>
    </location>
</feature>
<dbReference type="Gene3D" id="1.20.1600.10">
    <property type="entry name" value="Outer membrane efflux proteins (OEP)"/>
    <property type="match status" value="1"/>
</dbReference>
<dbReference type="OrthoDB" id="9807719at2"/>
<organism evidence="10 11">
    <name type="scientific">Butyricimonas faecalis</name>
    <dbReference type="NCBI Taxonomy" id="2093856"/>
    <lineage>
        <taxon>Bacteria</taxon>
        <taxon>Pseudomonadati</taxon>
        <taxon>Bacteroidota</taxon>
        <taxon>Bacteroidia</taxon>
        <taxon>Bacteroidales</taxon>
        <taxon>Odoribacteraceae</taxon>
        <taxon>Butyricimonas</taxon>
    </lineage>
</organism>
<evidence type="ECO:0000256" key="6">
    <source>
        <dbReference type="ARBA" id="ARBA00023136"/>
    </source>
</evidence>
<dbReference type="KEGG" id="buy:D8S85_12030"/>
<keyword evidence="9" id="KW-0732">Signal</keyword>
<dbReference type="EMBL" id="CP032819">
    <property type="protein sequence ID" value="AZS30197.1"/>
    <property type="molecule type" value="Genomic_DNA"/>
</dbReference>
<sequence>MKLEYKNEKVMKRITKCKSGLSLVTVLLCFILQSNAQEVLSLEDCRRLAIENNKKLKIADEEVKASQAQKAEAFTKYLPGIDAMGVYLRNQKEINLLADDAHLPVGSMGSDGKFTFRPDQLTIGLDGQYVPKDYALLPKEAMSVDERNMGIVQVGLTQPIYMGGKIRAYNQIAGLAEQLAKSKRSQELQSVILSTDEAYWQIISLVNRKKLADKYVETLRKFVHDVELMHTTGVATKADVLSVRVKLNEGEMVQTKVDNGLCLSRMLLNQICGLPTDTIVMLKEEVVDTDVEEVPTESLEQVYSRRPEVASLQLAADIYKKKEKIALSEYLPTIALTANYLSSTPSFFDGVSTKFDGMWSVGVGIKAPIFHWGASRKSLRGAKAQTNAMNYKLQEAKEQIELQVNQSEFKMKEVTKKLAMARKNLERAEENLKFANLGFKEGTIPVLNVLEAQTAWLTANSELIDTRIEARLCKVYLEKAYGILEF</sequence>
<evidence type="ECO:0000256" key="2">
    <source>
        <dbReference type="ARBA" id="ARBA00007613"/>
    </source>
</evidence>
<keyword evidence="11" id="KW-1185">Reference proteome</keyword>
<dbReference type="GO" id="GO:1990281">
    <property type="term" value="C:efflux pump complex"/>
    <property type="evidence" value="ECO:0007669"/>
    <property type="project" value="TreeGrafter"/>
</dbReference>
<accession>A0A3Q9INV4</accession>
<keyword evidence="7" id="KW-0998">Cell outer membrane</keyword>
<dbReference type="SUPFAM" id="SSF56954">
    <property type="entry name" value="Outer membrane efflux proteins (OEP)"/>
    <property type="match status" value="1"/>
</dbReference>
<name>A0A3Q9INV4_9BACT</name>
<feature type="signal peptide" evidence="9">
    <location>
        <begin position="1"/>
        <end position="36"/>
    </location>
</feature>
<keyword evidence="8" id="KW-0175">Coiled coil</keyword>
<dbReference type="InterPro" id="IPR051906">
    <property type="entry name" value="TolC-like"/>
</dbReference>
<evidence type="ECO:0000256" key="4">
    <source>
        <dbReference type="ARBA" id="ARBA00022452"/>
    </source>
</evidence>
<keyword evidence="3" id="KW-0813">Transport</keyword>
<dbReference type="PANTHER" id="PTHR30026">
    <property type="entry name" value="OUTER MEMBRANE PROTEIN TOLC"/>
    <property type="match status" value="1"/>
</dbReference>
<evidence type="ECO:0000256" key="9">
    <source>
        <dbReference type="SAM" id="SignalP"/>
    </source>
</evidence>
<dbReference type="GO" id="GO:0009279">
    <property type="term" value="C:cell outer membrane"/>
    <property type="evidence" value="ECO:0007669"/>
    <property type="project" value="UniProtKB-SubCell"/>
</dbReference>
<keyword evidence="6" id="KW-0472">Membrane</keyword>
<protein>
    <submittedName>
        <fullName evidence="10">TolC family protein</fullName>
    </submittedName>
</protein>
<evidence type="ECO:0000256" key="7">
    <source>
        <dbReference type="ARBA" id="ARBA00023237"/>
    </source>
</evidence>
<proteinExistence type="inferred from homology"/>
<evidence type="ECO:0000256" key="5">
    <source>
        <dbReference type="ARBA" id="ARBA00022692"/>
    </source>
</evidence>
<evidence type="ECO:0000313" key="10">
    <source>
        <dbReference type="EMBL" id="AZS30197.1"/>
    </source>
</evidence>
<dbReference type="InterPro" id="IPR003423">
    <property type="entry name" value="OMP_efflux"/>
</dbReference>
<dbReference type="PANTHER" id="PTHR30026:SF20">
    <property type="entry name" value="OUTER MEMBRANE PROTEIN TOLC"/>
    <property type="match status" value="1"/>
</dbReference>
<evidence type="ECO:0000256" key="8">
    <source>
        <dbReference type="SAM" id="Coils"/>
    </source>
</evidence>